<evidence type="ECO:0000313" key="3">
    <source>
        <dbReference type="Proteomes" id="UP000215596"/>
    </source>
</evidence>
<dbReference type="Proteomes" id="UP000215596">
    <property type="component" value="Unassembled WGS sequence"/>
</dbReference>
<dbReference type="PANTHER" id="PTHR14097">
    <property type="entry name" value="OXIDOREDUCTASE HTATIP2"/>
    <property type="match status" value="1"/>
</dbReference>
<proteinExistence type="predicted"/>
<dbReference type="InterPro" id="IPR036291">
    <property type="entry name" value="NAD(P)-bd_dom_sf"/>
</dbReference>
<organism evidence="2 3">
    <name type="scientific">Paenibacillus campinasensis</name>
    <dbReference type="NCBI Taxonomy" id="66347"/>
    <lineage>
        <taxon>Bacteria</taxon>
        <taxon>Bacillati</taxon>
        <taxon>Bacillota</taxon>
        <taxon>Bacilli</taxon>
        <taxon>Bacillales</taxon>
        <taxon>Paenibacillaceae</taxon>
        <taxon>Paenibacillus</taxon>
    </lineage>
</organism>
<dbReference type="Gene3D" id="3.40.50.720">
    <property type="entry name" value="NAD(P)-binding Rossmann-like Domain"/>
    <property type="match status" value="1"/>
</dbReference>
<protein>
    <submittedName>
        <fullName evidence="2">Nucleoside-diphosphate sugar epimerase</fullName>
    </submittedName>
</protein>
<dbReference type="AlphaFoldDB" id="A0A268EQP1"/>
<dbReference type="SUPFAM" id="SSF51735">
    <property type="entry name" value="NAD(P)-binding Rossmann-fold domains"/>
    <property type="match status" value="1"/>
</dbReference>
<reference evidence="2 3" key="1">
    <citation type="submission" date="2017-07" db="EMBL/GenBank/DDBJ databases">
        <title>Isolation and whole genome analysis of endospore-forming bacteria from heroin.</title>
        <authorList>
            <person name="Kalinowski J."/>
            <person name="Ahrens B."/>
            <person name="Al-Dilaimi A."/>
            <person name="Winkler A."/>
            <person name="Wibberg D."/>
            <person name="Schleenbecker U."/>
            <person name="Ruckert C."/>
            <person name="Wolfel R."/>
            <person name="Grass G."/>
        </authorList>
    </citation>
    <scope>NUCLEOTIDE SEQUENCE [LARGE SCALE GENOMIC DNA]</scope>
    <source>
        <strain evidence="2 3">7537-G1</strain>
    </source>
</reference>
<dbReference type="EMBL" id="NPBY01000045">
    <property type="protein sequence ID" value="PAD75442.1"/>
    <property type="molecule type" value="Genomic_DNA"/>
</dbReference>
<feature type="domain" description="NAD(P)-binding" evidence="1">
    <location>
        <begin position="9"/>
        <end position="129"/>
    </location>
</feature>
<dbReference type="Pfam" id="PF13460">
    <property type="entry name" value="NAD_binding_10"/>
    <property type="match status" value="1"/>
</dbReference>
<comment type="caution">
    <text evidence="2">The sequence shown here is derived from an EMBL/GenBank/DDBJ whole genome shotgun (WGS) entry which is preliminary data.</text>
</comment>
<sequence length="223" mass="24657">MGQIALVVGATGLVGGLVVKELLQQEEIVEVRALVRRPFEMTHPKLKVMQIDWDRLEMYTAFFADVHIVYCCLGTTIKQAGSQEQFRKVDLDYVLKTAQLAKRSGVRQFMAVSSAGASPKVRNFYLRTKGEMEEGLASIGFNGLHLFRPSLLLGERTDTRFGERLAAVLMTSLDVVFRTPRLAPYRAIPASKVARSMVVIGLSNVSGSHVYTNEVLHVLGSEG</sequence>
<dbReference type="PANTHER" id="PTHR14097:SF7">
    <property type="entry name" value="OXIDOREDUCTASE HTATIP2"/>
    <property type="match status" value="1"/>
</dbReference>
<name>A0A268EQP1_9BACL</name>
<dbReference type="RefSeq" id="WP_095265932.1">
    <property type="nucleotide sequence ID" value="NZ_NPBY01000045.1"/>
</dbReference>
<dbReference type="OrthoDB" id="9798632at2"/>
<evidence type="ECO:0000259" key="1">
    <source>
        <dbReference type="Pfam" id="PF13460"/>
    </source>
</evidence>
<evidence type="ECO:0000313" key="2">
    <source>
        <dbReference type="EMBL" id="PAD75442.1"/>
    </source>
</evidence>
<gene>
    <name evidence="2" type="ORF">CHH67_14615</name>
</gene>
<accession>A0A268EQP1</accession>
<dbReference type="InterPro" id="IPR016040">
    <property type="entry name" value="NAD(P)-bd_dom"/>
</dbReference>